<reference evidence="2" key="2">
    <citation type="submission" date="2023-05" db="EMBL/GenBank/DDBJ databases">
        <authorList>
            <consortium name="Lawrence Berkeley National Laboratory"/>
            <person name="Steindorff A."/>
            <person name="Hensen N."/>
            <person name="Bonometti L."/>
            <person name="Westerberg I."/>
            <person name="Brannstrom I.O."/>
            <person name="Guillou S."/>
            <person name="Cros-Aarteil S."/>
            <person name="Calhoun S."/>
            <person name="Haridas S."/>
            <person name="Kuo A."/>
            <person name="Mondo S."/>
            <person name="Pangilinan J."/>
            <person name="Riley R."/>
            <person name="Labutti K."/>
            <person name="Andreopoulos B."/>
            <person name="Lipzen A."/>
            <person name="Chen C."/>
            <person name="Yanf M."/>
            <person name="Daum C."/>
            <person name="Ng V."/>
            <person name="Clum A."/>
            <person name="Ohm R."/>
            <person name="Martin F."/>
            <person name="Silar P."/>
            <person name="Natvig D."/>
            <person name="Lalanne C."/>
            <person name="Gautier V."/>
            <person name="Ament-Velasquez S.L."/>
            <person name="Kruys A."/>
            <person name="Hutchinson M.I."/>
            <person name="Powell A.J."/>
            <person name="Barry K."/>
            <person name="Miller A.N."/>
            <person name="Grigoriev I.V."/>
            <person name="Debuchy R."/>
            <person name="Gladieux P."/>
            <person name="Thoren M.H."/>
            <person name="Johannesson H."/>
        </authorList>
    </citation>
    <scope>NUCLEOTIDE SEQUENCE</scope>
    <source>
        <strain evidence="2">CBS 892.96</strain>
    </source>
</reference>
<dbReference type="Proteomes" id="UP001302321">
    <property type="component" value="Unassembled WGS sequence"/>
</dbReference>
<dbReference type="AlphaFoldDB" id="A0AAN6VXB4"/>
<sequence>RTLLAKVGKALDAKNVEIASLKAQIDNLNKHLEAYEPQSREKEKKNANDIFARIEDIIEAKEHSMKSLRR</sequence>
<accession>A0AAN6VXB4</accession>
<organism evidence="2 3">
    <name type="scientific">Triangularia setosa</name>
    <dbReference type="NCBI Taxonomy" id="2587417"/>
    <lineage>
        <taxon>Eukaryota</taxon>
        <taxon>Fungi</taxon>
        <taxon>Dikarya</taxon>
        <taxon>Ascomycota</taxon>
        <taxon>Pezizomycotina</taxon>
        <taxon>Sordariomycetes</taxon>
        <taxon>Sordariomycetidae</taxon>
        <taxon>Sordariales</taxon>
        <taxon>Podosporaceae</taxon>
        <taxon>Triangularia</taxon>
    </lineage>
</organism>
<evidence type="ECO:0000256" key="1">
    <source>
        <dbReference type="SAM" id="Coils"/>
    </source>
</evidence>
<keyword evidence="3" id="KW-1185">Reference proteome</keyword>
<feature type="coiled-coil region" evidence="1">
    <location>
        <begin position="11"/>
        <end position="38"/>
    </location>
</feature>
<proteinExistence type="predicted"/>
<evidence type="ECO:0000313" key="2">
    <source>
        <dbReference type="EMBL" id="KAK4171529.1"/>
    </source>
</evidence>
<gene>
    <name evidence="2" type="ORF">QBC36DRAFT_142939</name>
</gene>
<reference evidence="2" key="1">
    <citation type="journal article" date="2023" name="Mol. Phylogenet. Evol.">
        <title>Genome-scale phylogeny and comparative genomics of the fungal order Sordariales.</title>
        <authorList>
            <person name="Hensen N."/>
            <person name="Bonometti L."/>
            <person name="Westerberg I."/>
            <person name="Brannstrom I.O."/>
            <person name="Guillou S."/>
            <person name="Cros-Aarteil S."/>
            <person name="Calhoun S."/>
            <person name="Haridas S."/>
            <person name="Kuo A."/>
            <person name="Mondo S."/>
            <person name="Pangilinan J."/>
            <person name="Riley R."/>
            <person name="LaButti K."/>
            <person name="Andreopoulos B."/>
            <person name="Lipzen A."/>
            <person name="Chen C."/>
            <person name="Yan M."/>
            <person name="Daum C."/>
            <person name="Ng V."/>
            <person name="Clum A."/>
            <person name="Steindorff A."/>
            <person name="Ohm R.A."/>
            <person name="Martin F."/>
            <person name="Silar P."/>
            <person name="Natvig D.O."/>
            <person name="Lalanne C."/>
            <person name="Gautier V."/>
            <person name="Ament-Velasquez S.L."/>
            <person name="Kruys A."/>
            <person name="Hutchinson M.I."/>
            <person name="Powell A.J."/>
            <person name="Barry K."/>
            <person name="Miller A.N."/>
            <person name="Grigoriev I.V."/>
            <person name="Debuchy R."/>
            <person name="Gladieux P."/>
            <person name="Hiltunen Thoren M."/>
            <person name="Johannesson H."/>
        </authorList>
    </citation>
    <scope>NUCLEOTIDE SEQUENCE</scope>
    <source>
        <strain evidence="2">CBS 892.96</strain>
    </source>
</reference>
<keyword evidence="1" id="KW-0175">Coiled coil</keyword>
<evidence type="ECO:0000313" key="3">
    <source>
        <dbReference type="Proteomes" id="UP001302321"/>
    </source>
</evidence>
<name>A0AAN6VXB4_9PEZI</name>
<feature type="non-terminal residue" evidence="2">
    <location>
        <position position="1"/>
    </location>
</feature>
<dbReference type="EMBL" id="MU866547">
    <property type="protein sequence ID" value="KAK4171529.1"/>
    <property type="molecule type" value="Genomic_DNA"/>
</dbReference>
<feature type="non-terminal residue" evidence="2">
    <location>
        <position position="70"/>
    </location>
</feature>
<protein>
    <submittedName>
        <fullName evidence="2">Uncharacterized protein</fullName>
    </submittedName>
</protein>
<comment type="caution">
    <text evidence="2">The sequence shown here is derived from an EMBL/GenBank/DDBJ whole genome shotgun (WGS) entry which is preliminary data.</text>
</comment>